<organism evidence="1 2">
    <name type="scientific">Ilex paraguariensis</name>
    <name type="common">yerba mate</name>
    <dbReference type="NCBI Taxonomy" id="185542"/>
    <lineage>
        <taxon>Eukaryota</taxon>
        <taxon>Viridiplantae</taxon>
        <taxon>Streptophyta</taxon>
        <taxon>Embryophyta</taxon>
        <taxon>Tracheophyta</taxon>
        <taxon>Spermatophyta</taxon>
        <taxon>Magnoliopsida</taxon>
        <taxon>eudicotyledons</taxon>
        <taxon>Gunneridae</taxon>
        <taxon>Pentapetalae</taxon>
        <taxon>asterids</taxon>
        <taxon>campanulids</taxon>
        <taxon>Aquifoliales</taxon>
        <taxon>Aquifoliaceae</taxon>
        <taxon>Ilex</taxon>
    </lineage>
</organism>
<dbReference type="EMBL" id="CAUOFW020000877">
    <property type="protein sequence ID" value="CAK9138305.1"/>
    <property type="molecule type" value="Genomic_DNA"/>
</dbReference>
<accession>A0ABC8QZW1</accession>
<name>A0ABC8QZW1_9AQUA</name>
<comment type="caution">
    <text evidence="1">The sequence shown here is derived from an EMBL/GenBank/DDBJ whole genome shotgun (WGS) entry which is preliminary data.</text>
</comment>
<keyword evidence="2" id="KW-1185">Reference proteome</keyword>
<proteinExistence type="predicted"/>
<reference evidence="1 2" key="1">
    <citation type="submission" date="2024-02" db="EMBL/GenBank/DDBJ databases">
        <authorList>
            <person name="Vignale AGUSTIN F."/>
            <person name="Sosa J E."/>
            <person name="Modenutti C."/>
        </authorList>
    </citation>
    <scope>NUCLEOTIDE SEQUENCE [LARGE SCALE GENOMIC DNA]</scope>
</reference>
<dbReference type="AlphaFoldDB" id="A0ABC8QZW1"/>
<gene>
    <name evidence="1" type="ORF">ILEXP_LOCUS5408</name>
</gene>
<protein>
    <submittedName>
        <fullName evidence="1">Uncharacterized protein</fullName>
    </submittedName>
</protein>
<evidence type="ECO:0000313" key="2">
    <source>
        <dbReference type="Proteomes" id="UP001642360"/>
    </source>
</evidence>
<evidence type="ECO:0000313" key="1">
    <source>
        <dbReference type="EMBL" id="CAK9138305.1"/>
    </source>
</evidence>
<sequence>MLSHISASLPRSSLCATALTLRRSLLSSTTKSLTKFHFYPSNPFQSKSSFSVACDVVSKRTSATDIPSMDSPSMVNADSSSLADDFKKQSLDDNNGVVKLKLEELNWDHSFVLELPGDPRTDTIPREGVMKWSIIYSLTVRLSSPVAYAVCVICNILGHAELSGRSIW</sequence>
<dbReference type="Proteomes" id="UP001642360">
    <property type="component" value="Unassembled WGS sequence"/>
</dbReference>